<dbReference type="STRING" id="1703345.A3860_37765"/>
<dbReference type="GO" id="GO:0019825">
    <property type="term" value="F:oxygen binding"/>
    <property type="evidence" value="ECO:0007669"/>
    <property type="project" value="InterPro"/>
</dbReference>
<proteinExistence type="predicted"/>
<keyword evidence="2 5" id="KW-0349">Heme</keyword>
<feature type="binding site" description="distal binding residue" evidence="5">
    <location>
        <position position="77"/>
    </location>
    <ligand>
        <name>heme</name>
        <dbReference type="ChEBI" id="CHEBI:30413"/>
    </ligand>
    <ligandPart>
        <name>Fe</name>
        <dbReference type="ChEBI" id="CHEBI:18248"/>
    </ligandPart>
</feature>
<keyword evidence="3 5" id="KW-0479">Metal-binding</keyword>
<dbReference type="GO" id="GO:0020037">
    <property type="term" value="F:heme binding"/>
    <property type="evidence" value="ECO:0007669"/>
    <property type="project" value="InterPro"/>
</dbReference>
<dbReference type="CDD" id="cd14775">
    <property type="entry name" value="TrHb2_O-like"/>
    <property type="match status" value="1"/>
</dbReference>
<dbReference type="InterPro" id="IPR009050">
    <property type="entry name" value="Globin-like_sf"/>
</dbReference>
<reference evidence="6 7" key="1">
    <citation type="submission" date="2016-03" db="EMBL/GenBank/DDBJ databases">
        <title>Niastella vici sp. nov., isolated from farmland soil.</title>
        <authorList>
            <person name="Chen L."/>
            <person name="Wang D."/>
            <person name="Yang S."/>
            <person name="Wang G."/>
        </authorList>
    </citation>
    <scope>NUCLEOTIDE SEQUENCE [LARGE SCALE GENOMIC DNA]</scope>
    <source>
        <strain evidence="6 7">DJ57</strain>
    </source>
</reference>
<dbReference type="SUPFAM" id="SSF46458">
    <property type="entry name" value="Globin-like"/>
    <property type="match status" value="1"/>
</dbReference>
<dbReference type="GO" id="GO:0046872">
    <property type="term" value="F:metal ion binding"/>
    <property type="evidence" value="ECO:0007669"/>
    <property type="project" value="UniProtKB-KW"/>
</dbReference>
<name>A0A1V9FM37_9BACT</name>
<keyword evidence="7" id="KW-1185">Reference proteome</keyword>
<comment type="caution">
    <text evidence="6">The sequence shown here is derived from an EMBL/GenBank/DDBJ whole genome shotgun (WGS) entry which is preliminary data.</text>
</comment>
<evidence type="ECO:0000256" key="1">
    <source>
        <dbReference type="ARBA" id="ARBA00022448"/>
    </source>
</evidence>
<dbReference type="Gene3D" id="1.10.490.10">
    <property type="entry name" value="Globins"/>
    <property type="match status" value="1"/>
</dbReference>
<evidence type="ECO:0000313" key="7">
    <source>
        <dbReference type="Proteomes" id="UP000192796"/>
    </source>
</evidence>
<evidence type="ECO:0000256" key="3">
    <source>
        <dbReference type="ARBA" id="ARBA00022723"/>
    </source>
</evidence>
<dbReference type="OrthoDB" id="9790913at2"/>
<gene>
    <name evidence="6" type="ORF">A3860_37765</name>
</gene>
<protein>
    <submittedName>
        <fullName evidence="6">Globin</fullName>
    </submittedName>
</protein>
<evidence type="ECO:0000313" key="6">
    <source>
        <dbReference type="EMBL" id="OQP59408.1"/>
    </source>
</evidence>
<dbReference type="Pfam" id="PF01152">
    <property type="entry name" value="Bac_globin"/>
    <property type="match status" value="1"/>
</dbReference>
<dbReference type="InterPro" id="IPR012292">
    <property type="entry name" value="Globin/Proto"/>
</dbReference>
<evidence type="ECO:0000256" key="2">
    <source>
        <dbReference type="ARBA" id="ARBA00022617"/>
    </source>
</evidence>
<evidence type="ECO:0000256" key="5">
    <source>
        <dbReference type="PIRSR" id="PIRSR601486-1"/>
    </source>
</evidence>
<dbReference type="Proteomes" id="UP000192796">
    <property type="component" value="Unassembled WGS sequence"/>
</dbReference>
<accession>A0A1V9FM37</accession>
<keyword evidence="1" id="KW-0813">Transport</keyword>
<sequence length="158" mass="18176">MSLQDKNKETLYDHAGGWDAIYKHVEIFYRSCLADPILQPLFGHEEQPGHVEKFTAFTAETFGGPNRFTKEMGGFMHLIAVHRGFKITEEQRQRFVDLYMEAADKAGLPADKPFRDALRSHVDFGSHVAKQNSNANADSELHPLREVPKWDWYPDDKQ</sequence>
<dbReference type="RefSeq" id="WP_081154769.1">
    <property type="nucleotide sequence ID" value="NZ_LVYD01000081.1"/>
</dbReference>
<evidence type="ECO:0000256" key="4">
    <source>
        <dbReference type="ARBA" id="ARBA00023004"/>
    </source>
</evidence>
<dbReference type="InterPro" id="IPR001486">
    <property type="entry name" value="Hemoglobin_trunc"/>
</dbReference>
<organism evidence="6 7">
    <name type="scientific">Niastella vici</name>
    <dbReference type="NCBI Taxonomy" id="1703345"/>
    <lineage>
        <taxon>Bacteria</taxon>
        <taxon>Pseudomonadati</taxon>
        <taxon>Bacteroidota</taxon>
        <taxon>Chitinophagia</taxon>
        <taxon>Chitinophagales</taxon>
        <taxon>Chitinophagaceae</taxon>
        <taxon>Niastella</taxon>
    </lineage>
</organism>
<keyword evidence="4 5" id="KW-0408">Iron</keyword>
<dbReference type="AlphaFoldDB" id="A0A1V9FM37"/>
<dbReference type="EMBL" id="LVYD01000081">
    <property type="protein sequence ID" value="OQP59408.1"/>
    <property type="molecule type" value="Genomic_DNA"/>
</dbReference>